<evidence type="ECO:0000313" key="1">
    <source>
        <dbReference type="EMBL" id="RCN49663.1"/>
    </source>
</evidence>
<protein>
    <submittedName>
        <fullName evidence="1">Uncharacterized protein</fullName>
    </submittedName>
</protein>
<evidence type="ECO:0000313" key="2">
    <source>
        <dbReference type="Proteomes" id="UP000252519"/>
    </source>
</evidence>
<name>A0A368GZ71_ANCCA</name>
<proteinExistence type="predicted"/>
<dbReference type="EMBL" id="JOJR01000031">
    <property type="protein sequence ID" value="RCN49663.1"/>
    <property type="molecule type" value="Genomic_DNA"/>
</dbReference>
<sequence length="67" mass="7728">MVALHPRRSSVVYLHRAGAELYNEQFSCSSLLEMYQAVIARIALARLSPRKTQISFAKESHVRLRNR</sequence>
<dbReference type="Proteomes" id="UP000252519">
    <property type="component" value="Unassembled WGS sequence"/>
</dbReference>
<keyword evidence="2" id="KW-1185">Reference proteome</keyword>
<organism evidence="1 2">
    <name type="scientific">Ancylostoma caninum</name>
    <name type="common">Dog hookworm</name>
    <dbReference type="NCBI Taxonomy" id="29170"/>
    <lineage>
        <taxon>Eukaryota</taxon>
        <taxon>Metazoa</taxon>
        <taxon>Ecdysozoa</taxon>
        <taxon>Nematoda</taxon>
        <taxon>Chromadorea</taxon>
        <taxon>Rhabditida</taxon>
        <taxon>Rhabditina</taxon>
        <taxon>Rhabditomorpha</taxon>
        <taxon>Strongyloidea</taxon>
        <taxon>Ancylostomatidae</taxon>
        <taxon>Ancylostomatinae</taxon>
        <taxon>Ancylostoma</taxon>
    </lineage>
</organism>
<accession>A0A368GZ71</accession>
<dbReference type="AlphaFoldDB" id="A0A368GZ71"/>
<gene>
    <name evidence="1" type="ORF">ANCCAN_04287</name>
</gene>
<comment type="caution">
    <text evidence="1">The sequence shown here is derived from an EMBL/GenBank/DDBJ whole genome shotgun (WGS) entry which is preliminary data.</text>
</comment>
<reference evidence="1 2" key="1">
    <citation type="submission" date="2014-10" db="EMBL/GenBank/DDBJ databases">
        <title>Draft genome of the hookworm Ancylostoma caninum.</title>
        <authorList>
            <person name="Mitreva M."/>
        </authorList>
    </citation>
    <scope>NUCLEOTIDE SEQUENCE [LARGE SCALE GENOMIC DNA]</scope>
    <source>
        <strain evidence="1 2">Baltimore</strain>
    </source>
</reference>